<keyword evidence="2" id="KW-1185">Reference proteome</keyword>
<accession>A0ABU3TKF2</accession>
<gene>
    <name evidence="1" type="ORF">ROI90_15660</name>
</gene>
<comment type="caution">
    <text evidence="1">The sequence shown here is derived from an EMBL/GenBank/DDBJ whole genome shotgun (WGS) entry which is preliminary data.</text>
</comment>
<sequence length="395" mass="46177">MTSINTLEQWYKNALVISSPYLIKANVSREKITFIYEQLKAGFGEKFFYLKTGVDIPLDKTIWIHQLLANMNHLGSIGALYHIALLIQYANTLESNIYNEIRRVKNNPRNLRTFFYELFIFNILDRGKIENKKKFTVGIQEIEGIEGICTINNKVFLFECRKVFMPKIEELDIKKRLMEVFYIKSRNMNKGIGMICGIKMTRPIIGNYRSSFEEKISTYFDNFNKHTGFNEIDYTVEDETGIFTATNYTDASLIEAKELKNYDVLFYLSPKENKGEMLYLTGGTQGVFQVPQTALYKKLESILKEKKKQHTNSIYKNKIVFIDTEIFPSLDMDIFQTETSFDIDMLKNVYNKVCRDTILIITRRIYLKEEPEIKVAAIYTKALESEANYLLSRFN</sequence>
<name>A0ABU3TKF2_9BACT</name>
<evidence type="ECO:0000313" key="1">
    <source>
        <dbReference type="EMBL" id="MDU0371841.1"/>
    </source>
</evidence>
<evidence type="ECO:0000313" key="2">
    <source>
        <dbReference type="Proteomes" id="UP001250698"/>
    </source>
</evidence>
<proteinExistence type="predicted"/>
<dbReference type="Proteomes" id="UP001250698">
    <property type="component" value="Unassembled WGS sequence"/>
</dbReference>
<dbReference type="EMBL" id="JAWDJT010000011">
    <property type="protein sequence ID" value="MDU0371841.1"/>
    <property type="molecule type" value="Genomic_DNA"/>
</dbReference>
<protein>
    <submittedName>
        <fullName evidence="1">Uncharacterized protein</fullName>
    </submittedName>
</protein>
<organism evidence="1 2">
    <name type="scientific">Hymenobacter endophyticus</name>
    <dbReference type="NCBI Taxonomy" id="3076335"/>
    <lineage>
        <taxon>Bacteria</taxon>
        <taxon>Pseudomonadati</taxon>
        <taxon>Bacteroidota</taxon>
        <taxon>Cytophagia</taxon>
        <taxon>Cytophagales</taxon>
        <taxon>Hymenobacteraceae</taxon>
        <taxon>Hymenobacter</taxon>
    </lineage>
</organism>
<reference evidence="1 2" key="1">
    <citation type="submission" date="2023-10" db="EMBL/GenBank/DDBJ databases">
        <title>Hymenobacter endophyticus sp. nov., an isolate from the leaf tissues of wheat.</title>
        <authorList>
            <person name="Dai Y."/>
        </authorList>
    </citation>
    <scope>NUCLEOTIDE SEQUENCE [LARGE SCALE GENOMIC DNA]</scope>
    <source>
        <strain evidence="1 2">ZK17L-C2</strain>
    </source>
</reference>
<dbReference type="RefSeq" id="WP_315999300.1">
    <property type="nucleotide sequence ID" value="NZ_JAWDJT010000011.1"/>
</dbReference>